<evidence type="ECO:0000313" key="3">
    <source>
        <dbReference type="EMBL" id="OJJ54877.1"/>
    </source>
</evidence>
<keyword evidence="4" id="KW-1185">Reference proteome</keyword>
<dbReference type="VEuPathDB" id="FungiDB:ASPSYDRAFT_477704"/>
<accession>A0A1L9T641</accession>
<protein>
    <submittedName>
        <fullName evidence="3">Uncharacterized protein</fullName>
    </submittedName>
</protein>
<dbReference type="GeneID" id="63755795"/>
<dbReference type="Proteomes" id="UP000184356">
    <property type="component" value="Unassembled WGS sequence"/>
</dbReference>
<reference evidence="4" key="2">
    <citation type="journal article" date="2017" name="Genome Biol.">
        <title>Comparative genomics reveals high biological diversity and specific adaptations in the industrially and medically important fungal genus Aspergillus.</title>
        <authorList>
            <person name="de Vries R.P."/>
            <person name="Riley R."/>
            <person name="Wiebenga A."/>
            <person name="Aguilar-Osorio G."/>
            <person name="Amillis S."/>
            <person name="Uchima C.A."/>
            <person name="Anderluh G."/>
            <person name="Asadollahi M."/>
            <person name="Askin M."/>
            <person name="Barry K."/>
            <person name="Battaglia E."/>
            <person name="Bayram O."/>
            <person name="Benocci T."/>
            <person name="Braus-Stromeyer S.A."/>
            <person name="Caldana C."/>
            <person name="Canovas D."/>
            <person name="Cerqueira G.C."/>
            <person name="Chen F."/>
            <person name="Chen W."/>
            <person name="Choi C."/>
            <person name="Clum A."/>
            <person name="Dos Santos R.A."/>
            <person name="Damasio A.R."/>
            <person name="Diallinas G."/>
            <person name="Emri T."/>
            <person name="Fekete E."/>
            <person name="Flipphi M."/>
            <person name="Freyberg S."/>
            <person name="Gallo A."/>
            <person name="Gournas C."/>
            <person name="Habgood R."/>
            <person name="Hainaut M."/>
            <person name="Harispe M.L."/>
            <person name="Henrissat B."/>
            <person name="Hilden K.S."/>
            <person name="Hope R."/>
            <person name="Hossain A."/>
            <person name="Karabika E."/>
            <person name="Karaffa L."/>
            <person name="Karanyi Z."/>
            <person name="Krasevec N."/>
            <person name="Kuo A."/>
            <person name="Kusch H."/>
            <person name="LaButti K."/>
            <person name="Lagendijk E.L."/>
            <person name="Lapidus A."/>
            <person name="Levasseur A."/>
            <person name="Lindquist E."/>
            <person name="Lipzen A."/>
            <person name="Logrieco A.F."/>
            <person name="MacCabe A."/>
            <person name="Maekelae M.R."/>
            <person name="Malavazi I."/>
            <person name="Melin P."/>
            <person name="Meyer V."/>
            <person name="Mielnichuk N."/>
            <person name="Miskei M."/>
            <person name="Molnar A.P."/>
            <person name="Mule G."/>
            <person name="Ngan C.Y."/>
            <person name="Orejas M."/>
            <person name="Orosz E."/>
            <person name="Ouedraogo J.P."/>
            <person name="Overkamp K.M."/>
            <person name="Park H.-S."/>
            <person name="Perrone G."/>
            <person name="Piumi F."/>
            <person name="Punt P.J."/>
            <person name="Ram A.F."/>
            <person name="Ramon A."/>
            <person name="Rauscher S."/>
            <person name="Record E."/>
            <person name="Riano-Pachon D.M."/>
            <person name="Robert V."/>
            <person name="Roehrig J."/>
            <person name="Ruller R."/>
            <person name="Salamov A."/>
            <person name="Salih N.S."/>
            <person name="Samson R.A."/>
            <person name="Sandor E."/>
            <person name="Sanguinetti M."/>
            <person name="Schuetze T."/>
            <person name="Sepcic K."/>
            <person name="Shelest E."/>
            <person name="Sherlock G."/>
            <person name="Sophianopoulou V."/>
            <person name="Squina F.M."/>
            <person name="Sun H."/>
            <person name="Susca A."/>
            <person name="Todd R.B."/>
            <person name="Tsang A."/>
            <person name="Unkles S.E."/>
            <person name="van de Wiele N."/>
            <person name="van Rossen-Uffink D."/>
            <person name="Oliveira J.V."/>
            <person name="Vesth T.C."/>
            <person name="Visser J."/>
            <person name="Yu J.-H."/>
            <person name="Zhou M."/>
            <person name="Andersen M.R."/>
            <person name="Archer D.B."/>
            <person name="Baker S.E."/>
            <person name="Benoit I."/>
            <person name="Brakhage A.A."/>
            <person name="Braus G.H."/>
            <person name="Fischer R."/>
            <person name="Frisvad J.C."/>
            <person name="Goldman G.H."/>
            <person name="Houbraken J."/>
            <person name="Oakley B."/>
            <person name="Pocsi I."/>
            <person name="Scazzocchio C."/>
            <person name="Seiboth B."/>
            <person name="vanKuyk P.A."/>
            <person name="Wortman J."/>
            <person name="Dyer P.S."/>
            <person name="Grigoriev I.V."/>
        </authorList>
    </citation>
    <scope>NUCLEOTIDE SEQUENCE [LARGE SCALE GENOMIC DNA]</scope>
    <source>
        <strain evidence="4">CBS 593.65</strain>
    </source>
</reference>
<dbReference type="VEuPathDB" id="FungiDB:ASPSYDRAFT_1005420"/>
<name>A0A1L9T641_9EURO</name>
<proteinExistence type="predicted"/>
<feature type="compositionally biased region" description="Polar residues" evidence="1">
    <location>
        <begin position="12"/>
        <end position="27"/>
    </location>
</feature>
<dbReference type="EMBL" id="KV878634">
    <property type="protein sequence ID" value="OJJ51855.1"/>
    <property type="molecule type" value="Genomic_DNA"/>
</dbReference>
<dbReference type="RefSeq" id="XP_040695661.1">
    <property type="nucleotide sequence ID" value="XM_040839722.1"/>
</dbReference>
<dbReference type="EMBL" id="KV878594">
    <property type="protein sequence ID" value="OJJ54877.1"/>
    <property type="molecule type" value="Genomic_DNA"/>
</dbReference>
<dbReference type="AlphaFoldDB" id="A0A1L9T641"/>
<reference evidence="3" key="1">
    <citation type="submission" date="2015-09" db="EMBL/GenBank/DDBJ databases">
        <title>Genomic diversity in the industrially and medically important fungal genus Aspergillus.</title>
        <authorList>
            <consortium name="DOE Joint Genome Institute"/>
            <person name="Riley R."/>
            <person name="Labutti K."/>
            <person name="Clum A."/>
            <person name="Sun H."/>
            <person name="Wiebenga A."/>
            <person name="De Vries R.P."/>
            <person name="Grigoriev I.V."/>
        </authorList>
    </citation>
    <scope>NUCLEOTIDE SEQUENCE [LARGE SCALE GENOMIC DNA]</scope>
    <source>
        <strain evidence="3">CBS 593.65</strain>
    </source>
</reference>
<evidence type="ECO:0000256" key="1">
    <source>
        <dbReference type="SAM" id="MobiDB-lite"/>
    </source>
</evidence>
<sequence length="76" mass="8591">MSLSRYPPTITWGKTSQRQSAQPTHTTTNKETRPNRGQPGTGNCFVYSAIHPKRNTTDTTPLYDYNQLSKMKLSTT</sequence>
<feature type="region of interest" description="Disordered" evidence="1">
    <location>
        <begin position="1"/>
        <end position="46"/>
    </location>
</feature>
<gene>
    <name evidence="2" type="ORF">ASPSYDRAFT_1005420</name>
    <name evidence="3" type="ORF">ASPSYDRAFT_477704</name>
</gene>
<organism evidence="3 4">
    <name type="scientific">Aspergillus sydowii CBS 593.65</name>
    <dbReference type="NCBI Taxonomy" id="1036612"/>
    <lineage>
        <taxon>Eukaryota</taxon>
        <taxon>Fungi</taxon>
        <taxon>Dikarya</taxon>
        <taxon>Ascomycota</taxon>
        <taxon>Pezizomycotina</taxon>
        <taxon>Eurotiomycetes</taxon>
        <taxon>Eurotiomycetidae</taxon>
        <taxon>Eurotiales</taxon>
        <taxon>Aspergillaceae</taxon>
        <taxon>Aspergillus</taxon>
        <taxon>Aspergillus subgen. Nidulantes</taxon>
    </lineage>
</organism>
<evidence type="ECO:0000313" key="2">
    <source>
        <dbReference type="EMBL" id="OJJ51855.1"/>
    </source>
</evidence>
<evidence type="ECO:0000313" key="4">
    <source>
        <dbReference type="Proteomes" id="UP000184356"/>
    </source>
</evidence>